<name>Q22YB4_TETTS</name>
<dbReference type="OrthoDB" id="287441at2759"/>
<dbReference type="SMART" id="SM00261">
    <property type="entry name" value="FU"/>
    <property type="match status" value="2"/>
</dbReference>
<feature type="region of interest" description="Disordered" evidence="1">
    <location>
        <begin position="1315"/>
        <end position="1334"/>
    </location>
</feature>
<keyword evidence="5" id="KW-1185">Reference proteome</keyword>
<dbReference type="InterPro" id="IPR006212">
    <property type="entry name" value="Furin_repeat"/>
</dbReference>
<feature type="transmembrane region" description="Helical" evidence="2">
    <location>
        <begin position="1651"/>
        <end position="1668"/>
    </location>
</feature>
<evidence type="ECO:0000313" key="4">
    <source>
        <dbReference type="EMBL" id="EAR90272.3"/>
    </source>
</evidence>
<evidence type="ECO:0000256" key="2">
    <source>
        <dbReference type="SAM" id="Phobius"/>
    </source>
</evidence>
<keyword evidence="2" id="KW-1133">Transmembrane helix</keyword>
<gene>
    <name evidence="4" type="ORF">TTHERM_01460110</name>
</gene>
<organism evidence="4 5">
    <name type="scientific">Tetrahymena thermophila (strain SB210)</name>
    <dbReference type="NCBI Taxonomy" id="312017"/>
    <lineage>
        <taxon>Eukaryota</taxon>
        <taxon>Sar</taxon>
        <taxon>Alveolata</taxon>
        <taxon>Ciliophora</taxon>
        <taxon>Intramacronucleata</taxon>
        <taxon>Oligohymenophorea</taxon>
        <taxon>Hymenostomatida</taxon>
        <taxon>Tetrahymenina</taxon>
        <taxon>Tetrahymenidae</taxon>
        <taxon>Tetrahymena</taxon>
    </lineage>
</organism>
<dbReference type="SUPFAM" id="SSF57184">
    <property type="entry name" value="Growth factor receptor domain"/>
    <property type="match status" value="1"/>
</dbReference>
<dbReference type="PANTHER" id="PTHR15332:SF175">
    <property type="entry name" value="PROPROTEIN CONVERTASE SUBTILISIN_KEXIN TYPE 5-LIKE"/>
    <property type="match status" value="1"/>
</dbReference>
<evidence type="ECO:0000313" key="5">
    <source>
        <dbReference type="Proteomes" id="UP000009168"/>
    </source>
</evidence>
<dbReference type="HOGENOM" id="CLU_001625_2_0_1"/>
<evidence type="ECO:0000259" key="3">
    <source>
        <dbReference type="Pfam" id="PF02010"/>
    </source>
</evidence>
<sequence length="1741" mass="200605">MNVMINGKQYQDLYGKGYQDYVQNKYSYQKFQQKVQINSSELTITFSALSDGSNLKTYLAELFLGVQFQCKQQFCDSCVNDYNTCETCFQKYYFNGSQCSPCDSSCLTCSGSQPNNCLTCQTPLIYKLSTKTCASKCDQNEFINSSNQCQLCDSSCASCKESGPDKCLTCNQNMFLFNGYCAELCPNGYQSNTKLLTCNSCNIKTSPDCNSCYPTCQLCNKDSAQDKKCITCYTETMRLDVNQNCVCLNPKDIRNIFYQCSYQNIAVLDAYLSESTPQLTIDFGSSLQDIPSNIFQPQSLCQYLFDQTTIDIIGSDSQCQISQNLIEVFLGNSATIMENDAISFLPNKLKFQDYNTYFIDTFYRNIVSQKPPKQAQLQFEYNQIENTCNPIKITLSSIQNDAGRKFAKVNWTLIQITGQISNQQQQNIVQILQQANSNNSTSLIIDPEYLPPNIKIQIQFSYQLKVNQTGFQTFSIFYQQQKIIQINYQQSVYPPIYRYMSFNLYFNFYVQICSLGQTIQSLEPLDLSLVSNQLTEQNISQYNQSNYEYDILPYTLTSNQAFKVTFTLKLSSDNKVFSVKEVSVDVLVSNLYLQIVGGTSFIVNYQNQFVLKSDFRDYEIEDPNLPQNINFSWQCLNVSSIDPTCYDYGNNKIQIEQGKSSISFAAKIFQPYTVIQTTVFGEKDIRKSSSTAICFFSELDIPPLLVQYAASLTQKINLNEDLNFVIVYGGNVSSDTLSYAGAIIYENKVVGVIQFDFYVVRFRIWNYFKDINPSQPKIQIRFSAYNPEFVMPSLTTLSFYLNIPPQKCTLVINPQIGVALQTVFSIQYLNCADDDLPLTYQFFYYNSIDDYNSELISPWKILRRQIKDQTTYNQVKTVLPQGNLVILSQVMDSQLGITNTTQTIQVDAQNKQFDEYYELVNQQIQQIQQNYKSITDQLVALSIVGEDISKNTQLQLSQKMNELQAILVTSIQKLSVQLPKFSLLSTFANKVIAQVQQTIYTSQYQSQSTLKNQTFDYLKTIIQNTQLSIKNNNQSALQQNNDIQMQNTFDSFKVLNSSVSQSTKNSQSDFQNYENISNQIGILLSNLSLPNQGEKYLIGNFSSILSDKITQKSIEKYALPFGEQNSENNTQIYSISTNKYYENIYENTPDFQNYVNKYKNVSQNFTYSKNKLISTFIYNSDYSGLHNELNILYQFDSAVSSQIYKMACVQKNDDDWSQNECSIYKNNQNSKMCLCNQQKPTTILEDIDDMLLKNKNLQTAFGEQGITNFSNFKNFYMYVAFWMLFIITAIQICLFFIGKRLDRISCSQRYQKIHQNQQNNQNNQQSQQQEQQQQQQQNIKKQQVVSNQEQQDFQSLQQIQQKQQNEIVQQDEQSNVGQQSNENELKNIKNLRFQKTFLENGFKLLQFIPLNKPHLSINNIESQDQQGKDIQKSIQETHQEEGFSSKGILTINKQTQSQIQQGQVEKKIQSSLLKIESRPYIATSQQFVELPLTDLIENQEKQNLSCKSIFQEQLPVKNQYDEQKSEQKEGNMKVLSTETQRNSLNKVTGEQNKQNLKLIYKQISKFKRIAIFHQLFAIFYLYDDMISRPVRFTIFYIKIIHTLSISILFAGYNMLDQQIVIAIINSVILKVATLIILLTLKKGKWLKNLSYFFQILISLFYLYVILSVTSGKTPSESNQFIFLFLVSIAVELILVEFIISFVKAVLVHKYFLIDNDKSIYYKLFNVLDAKKILESTDLLID</sequence>
<protein>
    <submittedName>
        <fullName evidence="4">REJ domain protein</fullName>
    </submittedName>
</protein>
<proteinExistence type="predicted"/>
<dbReference type="KEGG" id="tet:TTHERM_01460110"/>
<dbReference type="InParanoid" id="Q22YB4"/>
<feature type="transmembrane region" description="Helical" evidence="2">
    <location>
        <begin position="1594"/>
        <end position="1612"/>
    </location>
</feature>
<keyword evidence="2" id="KW-0472">Membrane</keyword>
<dbReference type="RefSeq" id="XP_001010517.3">
    <property type="nucleotide sequence ID" value="XM_001010517.3"/>
</dbReference>
<evidence type="ECO:0000256" key="1">
    <source>
        <dbReference type="SAM" id="MobiDB-lite"/>
    </source>
</evidence>
<dbReference type="GeneID" id="7834263"/>
<reference evidence="5" key="1">
    <citation type="journal article" date="2006" name="PLoS Biol.">
        <title>Macronuclear genome sequence of the ciliate Tetrahymena thermophila, a model eukaryote.</title>
        <authorList>
            <person name="Eisen J.A."/>
            <person name="Coyne R.S."/>
            <person name="Wu M."/>
            <person name="Wu D."/>
            <person name="Thiagarajan M."/>
            <person name="Wortman J.R."/>
            <person name="Badger J.H."/>
            <person name="Ren Q."/>
            <person name="Amedeo P."/>
            <person name="Jones K.M."/>
            <person name="Tallon L.J."/>
            <person name="Delcher A.L."/>
            <person name="Salzberg S.L."/>
            <person name="Silva J.C."/>
            <person name="Haas B.J."/>
            <person name="Majoros W.H."/>
            <person name="Farzad M."/>
            <person name="Carlton J.M."/>
            <person name="Smith R.K. Jr."/>
            <person name="Garg J."/>
            <person name="Pearlman R.E."/>
            <person name="Karrer K.M."/>
            <person name="Sun L."/>
            <person name="Manning G."/>
            <person name="Elde N.C."/>
            <person name="Turkewitz A.P."/>
            <person name="Asai D.J."/>
            <person name="Wilkes D.E."/>
            <person name="Wang Y."/>
            <person name="Cai H."/>
            <person name="Collins K."/>
            <person name="Stewart B.A."/>
            <person name="Lee S.R."/>
            <person name="Wilamowska K."/>
            <person name="Weinberg Z."/>
            <person name="Ruzzo W.L."/>
            <person name="Wloga D."/>
            <person name="Gaertig J."/>
            <person name="Frankel J."/>
            <person name="Tsao C.-C."/>
            <person name="Gorovsky M.A."/>
            <person name="Keeling P.J."/>
            <person name="Waller R.F."/>
            <person name="Patron N.J."/>
            <person name="Cherry J.M."/>
            <person name="Stover N.A."/>
            <person name="Krieger C.J."/>
            <person name="del Toro C."/>
            <person name="Ryder H.F."/>
            <person name="Williamson S.C."/>
            <person name="Barbeau R.A."/>
            <person name="Hamilton E.P."/>
            <person name="Orias E."/>
        </authorList>
    </citation>
    <scope>NUCLEOTIDE SEQUENCE [LARGE SCALE GENOMIC DNA]</scope>
    <source>
        <strain evidence="5">SB210</strain>
    </source>
</reference>
<dbReference type="CDD" id="cd00064">
    <property type="entry name" value="FU"/>
    <property type="match status" value="2"/>
</dbReference>
<feature type="transmembrane region" description="Helical" evidence="2">
    <location>
        <begin position="1680"/>
        <end position="1702"/>
    </location>
</feature>
<feature type="domain" description="PKD/REJ-like" evidence="3">
    <location>
        <begin position="523"/>
        <end position="930"/>
    </location>
</feature>
<keyword evidence="2" id="KW-0812">Transmembrane</keyword>
<dbReference type="PANTHER" id="PTHR15332">
    <property type="entry name" value="PROPROTEIN CONVERTASE SUBTILISIN_KEXIN TYPE 5-LIKE"/>
    <property type="match status" value="1"/>
</dbReference>
<dbReference type="eggNOG" id="KOG3525">
    <property type="taxonomic scope" value="Eukaryota"/>
</dbReference>
<dbReference type="InterPro" id="IPR002859">
    <property type="entry name" value="PKD/REJ-like"/>
</dbReference>
<dbReference type="Pfam" id="PF02010">
    <property type="entry name" value="REJ"/>
    <property type="match status" value="1"/>
</dbReference>
<dbReference type="Gene3D" id="2.10.220.10">
    <property type="entry name" value="Hormone Receptor, Insulin-like Growth Factor Receptor 1, Chain A, domain 2"/>
    <property type="match status" value="1"/>
</dbReference>
<dbReference type="Proteomes" id="UP000009168">
    <property type="component" value="Unassembled WGS sequence"/>
</dbReference>
<dbReference type="InterPro" id="IPR009030">
    <property type="entry name" value="Growth_fac_rcpt_cys_sf"/>
</dbReference>
<dbReference type="EMBL" id="GG662801">
    <property type="protein sequence ID" value="EAR90272.3"/>
    <property type="molecule type" value="Genomic_DNA"/>
</dbReference>
<feature type="transmembrane region" description="Helical" evidence="2">
    <location>
        <begin position="1275"/>
        <end position="1297"/>
    </location>
</feature>
<accession>Q22YB4</accession>
<feature type="transmembrane region" description="Helical" evidence="2">
    <location>
        <begin position="1619"/>
        <end position="1639"/>
    </location>
</feature>